<dbReference type="GO" id="GO:0006508">
    <property type="term" value="P:proteolysis"/>
    <property type="evidence" value="ECO:0007669"/>
    <property type="project" value="UniProtKB-KW"/>
</dbReference>
<accession>A0A371J4X6</accession>
<gene>
    <name evidence="2" type="ORF">CHL78_007455</name>
</gene>
<keyword evidence="3" id="KW-1185">Reference proteome</keyword>
<protein>
    <submittedName>
        <fullName evidence="2">Zn-dependent protease</fullName>
    </submittedName>
</protein>
<comment type="caution">
    <text evidence="2">The sequence shown here is derived from an EMBL/GenBank/DDBJ whole genome shotgun (WGS) entry which is preliminary data.</text>
</comment>
<keyword evidence="2" id="KW-0378">Hydrolase</keyword>
<dbReference type="GO" id="GO:0008233">
    <property type="term" value="F:peptidase activity"/>
    <property type="evidence" value="ECO:0007669"/>
    <property type="project" value="UniProtKB-KW"/>
</dbReference>
<dbReference type="EMBL" id="NOJY02000010">
    <property type="protein sequence ID" value="RDY27832.1"/>
    <property type="molecule type" value="Genomic_DNA"/>
</dbReference>
<dbReference type="RefSeq" id="WP_116041322.1">
    <property type="nucleotide sequence ID" value="NZ_NOJY02000010.1"/>
</dbReference>
<sequence>MKVTEIRSDKVYNKILNAKLDNKNDIYRYDLMNEFSHKWSCYNVPIKAKQKGGYDVIMASSMLGYMEPSKIDESKLQEVKGISDDTIWKLCTESIKKALTLFVNAGVELKVEEYKYTILLPNPESVYTKLSKSCCGDGGIPGSIFLSLLPKEDTIKKIPSVLAHECNHNVRFQFIKWSNDITLEEMMINEGLAENFATWIYGEEMLGPWVTTTDMETLNDYVKPIIKDNLNVQGLEGITAYLYGDEIATVQGYFPEGLPFCAGYACGYHMIKYYLEKTGKSIIEATLMPYEEIKKELSGFWEL</sequence>
<name>A0A371J4X6_9FIRM</name>
<proteinExistence type="predicted"/>
<dbReference type="InterPro" id="IPR018728">
    <property type="entry name" value="DUF2268"/>
</dbReference>
<feature type="domain" description="DUF2268" evidence="1">
    <location>
        <begin position="87"/>
        <end position="294"/>
    </location>
</feature>
<evidence type="ECO:0000259" key="1">
    <source>
        <dbReference type="Pfam" id="PF10026"/>
    </source>
</evidence>
<reference evidence="2 3" key="1">
    <citation type="journal article" date="2017" name="Genome Announc.">
        <title>Draft Genome Sequence of Romboutsia weinsteinii sp. nov. Strain CCRI-19649(T) Isolated from Surface Water.</title>
        <authorList>
            <person name="Maheux A.F."/>
            <person name="Boudreau D.K."/>
            <person name="Berube E."/>
            <person name="Boissinot M."/>
            <person name="Cantin P."/>
            <person name="Raymond F."/>
            <person name="Corbeil J."/>
            <person name="Omar R.F."/>
            <person name="Bergeron M.G."/>
        </authorList>
    </citation>
    <scope>NUCLEOTIDE SEQUENCE [LARGE SCALE GENOMIC DNA]</scope>
    <source>
        <strain evidence="2 3">CCRI-19649</strain>
    </source>
</reference>
<dbReference type="AlphaFoldDB" id="A0A371J4X6"/>
<organism evidence="2 3">
    <name type="scientific">Romboutsia weinsteinii</name>
    <dbReference type="NCBI Taxonomy" id="2020949"/>
    <lineage>
        <taxon>Bacteria</taxon>
        <taxon>Bacillati</taxon>
        <taxon>Bacillota</taxon>
        <taxon>Clostridia</taxon>
        <taxon>Peptostreptococcales</taxon>
        <taxon>Peptostreptococcaceae</taxon>
        <taxon>Romboutsia</taxon>
    </lineage>
</organism>
<dbReference type="Pfam" id="PF10026">
    <property type="entry name" value="DUF2268"/>
    <property type="match status" value="1"/>
</dbReference>
<evidence type="ECO:0000313" key="3">
    <source>
        <dbReference type="Proteomes" id="UP000215694"/>
    </source>
</evidence>
<dbReference type="Proteomes" id="UP000215694">
    <property type="component" value="Unassembled WGS sequence"/>
</dbReference>
<keyword evidence="2" id="KW-0645">Protease</keyword>
<dbReference type="OrthoDB" id="148961at2"/>
<evidence type="ECO:0000313" key="2">
    <source>
        <dbReference type="EMBL" id="RDY27832.1"/>
    </source>
</evidence>